<evidence type="ECO:0000313" key="2">
    <source>
        <dbReference type="EMBL" id="MUN38991.1"/>
    </source>
</evidence>
<evidence type="ECO:0000313" key="3">
    <source>
        <dbReference type="Proteomes" id="UP000432015"/>
    </source>
</evidence>
<comment type="caution">
    <text evidence="2">The sequence shown here is derived from an EMBL/GenBank/DDBJ whole genome shotgun (WGS) entry which is preliminary data.</text>
</comment>
<feature type="region of interest" description="Disordered" evidence="1">
    <location>
        <begin position="28"/>
        <end position="80"/>
    </location>
</feature>
<dbReference type="AlphaFoldDB" id="A0A7K1L3I9"/>
<evidence type="ECO:0000256" key="1">
    <source>
        <dbReference type="SAM" id="MobiDB-lite"/>
    </source>
</evidence>
<keyword evidence="3" id="KW-1185">Reference proteome</keyword>
<dbReference type="Proteomes" id="UP000432015">
    <property type="component" value="Unassembled WGS sequence"/>
</dbReference>
<reference evidence="2 3" key="1">
    <citation type="submission" date="2019-11" db="EMBL/GenBank/DDBJ databases">
        <authorList>
            <person name="Cao P."/>
        </authorList>
    </citation>
    <scope>NUCLEOTIDE SEQUENCE [LARGE SCALE GENOMIC DNA]</scope>
    <source>
        <strain evidence="2 3">NEAU-AAG5</strain>
    </source>
</reference>
<name>A0A7K1L3I9_9ACTN</name>
<sequence>MASDLPDVIERYVADVDEYVRNLERAAREADHFGDTQSEAREAVQRMGHAAQEAAERAARSQAKAAREAERLAEGTGDVERAARAAAKAQRDLERAEMAQARAARASAQQVDNEAEQYQELAREAARAAAAQRLAMLRASGQVKEHNALLRRLREEYGGFGDDAEHSFREIESRGKKAFGSIADIATASGGKIQVMLALLPLAASLAGGAMTLAFGAGLSGIAIMAASKSKEVQAEFSGLKKHIVTTVQEWAEPWEDTLVHIADITENTFDQFNLAPVFAEMAPVVEEFFQSVADGALYFRATLDAFGGAFTRVLGVLGPQMDEILGNIATGLTDIADAVADNPESIAELATDLSTLVKWGEQAIAMLTRFNSVVPATGVVHWFNQIKDAAGGAGGEVTGSMADIAQAVDAVEGAYNAAAASTGKANTAQSASQQIMRLASQSAQRLKASLDALAGKELGYREAMASYGQAVMQVNQSLRENGRAHGYMTAKGNANEQALSNLATTAQDAAVKMRDNGKSAQEVARYMEAARAKFVKTALAMGYTRSEAVSTANKLYGVRDAAKSIPMKRNMRVDADTEAARRKVREMVAWINSQVAQIAVRTLQGRAAGGPVGYAMGGPVGSIPGFPGGGPVRGPGTSTSDSILARLSNGEFVMNAVATRAFGPVLALMNKVGASAPRVTSSRDTTRTTVGGRGPRAVEQGSYSIAPPPKTYAQLPIAPPAATIIHVTNQNFHVAGSVWSERELLDVVQRKAADRNARNPQLAQFGSR</sequence>
<dbReference type="EMBL" id="WOFH01000007">
    <property type="protein sequence ID" value="MUN38991.1"/>
    <property type="molecule type" value="Genomic_DNA"/>
</dbReference>
<dbReference type="RefSeq" id="WP_156218181.1">
    <property type="nucleotide sequence ID" value="NZ_WOFH01000007.1"/>
</dbReference>
<accession>A0A7K1L3I9</accession>
<feature type="compositionally biased region" description="Low complexity" evidence="1">
    <location>
        <begin position="679"/>
        <end position="691"/>
    </location>
</feature>
<organism evidence="2 3">
    <name type="scientific">Actinomadura litoris</name>
    <dbReference type="NCBI Taxonomy" id="2678616"/>
    <lineage>
        <taxon>Bacteria</taxon>
        <taxon>Bacillati</taxon>
        <taxon>Actinomycetota</taxon>
        <taxon>Actinomycetes</taxon>
        <taxon>Streptosporangiales</taxon>
        <taxon>Thermomonosporaceae</taxon>
        <taxon>Actinomadura</taxon>
    </lineage>
</organism>
<gene>
    <name evidence="2" type="ORF">GNZ18_20635</name>
</gene>
<feature type="compositionally biased region" description="Basic and acidic residues" evidence="1">
    <location>
        <begin position="28"/>
        <end position="44"/>
    </location>
</feature>
<feature type="compositionally biased region" description="Basic and acidic residues" evidence="1">
    <location>
        <begin position="54"/>
        <end position="80"/>
    </location>
</feature>
<feature type="region of interest" description="Disordered" evidence="1">
    <location>
        <begin position="679"/>
        <end position="706"/>
    </location>
</feature>
<protein>
    <submittedName>
        <fullName evidence="2">Uncharacterized protein</fullName>
    </submittedName>
</protein>
<proteinExistence type="predicted"/>